<dbReference type="AlphaFoldDB" id="A0A4V1IX46"/>
<comment type="subcellular location">
    <subcellularLocation>
        <location evidence="1 5">Nucleus</location>
        <location evidence="1 5">Nucleolus</location>
    </subcellularLocation>
</comment>
<dbReference type="InterPro" id="IPR016903">
    <property type="entry name" value="Nucleolar_cplx-assoc_3"/>
</dbReference>
<comment type="similarity">
    <text evidence="2 5">Belongs to the CBF/MAK21 family.</text>
</comment>
<reference evidence="10" key="1">
    <citation type="journal article" date="2018" name="Nat. Microbiol.">
        <title>Leveraging single-cell genomics to expand the fungal tree of life.</title>
        <authorList>
            <person name="Ahrendt S.R."/>
            <person name="Quandt C.A."/>
            <person name="Ciobanu D."/>
            <person name="Clum A."/>
            <person name="Salamov A."/>
            <person name="Andreopoulos B."/>
            <person name="Cheng J.F."/>
            <person name="Woyke T."/>
            <person name="Pelin A."/>
            <person name="Henrissat B."/>
            <person name="Reynolds N.K."/>
            <person name="Benny G.L."/>
            <person name="Smith M.E."/>
            <person name="James T.Y."/>
            <person name="Grigoriev I.V."/>
        </authorList>
    </citation>
    <scope>NUCLEOTIDE SEQUENCE [LARGE SCALE GENOMIC DNA]</scope>
    <source>
        <strain evidence="10">RSA 1356</strain>
    </source>
</reference>
<dbReference type="Proteomes" id="UP000271241">
    <property type="component" value="Unassembled WGS sequence"/>
</dbReference>
<feature type="compositionally biased region" description="Low complexity" evidence="6">
    <location>
        <begin position="21"/>
        <end position="38"/>
    </location>
</feature>
<feature type="compositionally biased region" description="Basic and acidic residues" evidence="6">
    <location>
        <begin position="159"/>
        <end position="173"/>
    </location>
</feature>
<feature type="region of interest" description="Disordered" evidence="6">
    <location>
        <begin position="456"/>
        <end position="497"/>
    </location>
</feature>
<feature type="region of interest" description="Disordered" evidence="6">
    <location>
        <begin position="1"/>
        <end position="244"/>
    </location>
</feature>
<evidence type="ECO:0000256" key="1">
    <source>
        <dbReference type="ARBA" id="ARBA00004604"/>
    </source>
</evidence>
<keyword evidence="10" id="KW-1185">Reference proteome</keyword>
<evidence type="ECO:0000256" key="5">
    <source>
        <dbReference type="PIRNR" id="PIRNR028977"/>
    </source>
</evidence>
<feature type="region of interest" description="Disordered" evidence="6">
    <location>
        <begin position="580"/>
        <end position="608"/>
    </location>
</feature>
<dbReference type="InterPro" id="IPR011501">
    <property type="entry name" value="Noc3_N"/>
</dbReference>
<keyword evidence="3" id="KW-0175">Coiled coil</keyword>
<evidence type="ECO:0000313" key="9">
    <source>
        <dbReference type="EMBL" id="RKP09789.1"/>
    </source>
</evidence>
<keyword evidence="5" id="KW-0690">Ribosome biogenesis</keyword>
<proteinExistence type="inferred from homology"/>
<evidence type="ECO:0000256" key="4">
    <source>
        <dbReference type="ARBA" id="ARBA00023242"/>
    </source>
</evidence>
<accession>A0A4V1IX46</accession>
<feature type="region of interest" description="Disordered" evidence="6">
    <location>
        <begin position="661"/>
        <end position="688"/>
    </location>
</feature>
<feature type="compositionally biased region" description="Basic and acidic residues" evidence="6">
    <location>
        <begin position="50"/>
        <end position="63"/>
    </location>
</feature>
<dbReference type="PANTHER" id="PTHR14428">
    <property type="entry name" value="NUCLEOLAR COMPLEX PROTEIN 3"/>
    <property type="match status" value="1"/>
</dbReference>
<comment type="function">
    <text evidence="5">Required for synthesis of 60S ribosomal subunits and the transport of pre-ribosomes from the nucleoplasm to the cytoplasm.</text>
</comment>
<organism evidence="9 10">
    <name type="scientific">Thamnocephalis sphaerospora</name>
    <dbReference type="NCBI Taxonomy" id="78915"/>
    <lineage>
        <taxon>Eukaryota</taxon>
        <taxon>Fungi</taxon>
        <taxon>Fungi incertae sedis</taxon>
        <taxon>Zoopagomycota</taxon>
        <taxon>Zoopagomycotina</taxon>
        <taxon>Zoopagomycetes</taxon>
        <taxon>Zoopagales</taxon>
        <taxon>Sigmoideomycetaceae</taxon>
        <taxon>Thamnocephalis</taxon>
    </lineage>
</organism>
<evidence type="ECO:0000259" key="8">
    <source>
        <dbReference type="Pfam" id="PF07540"/>
    </source>
</evidence>
<dbReference type="STRING" id="78915.A0A4V1IX46"/>
<feature type="domain" description="Nucleolar complex-associated protein 3 N-terminal" evidence="8">
    <location>
        <begin position="247"/>
        <end position="338"/>
    </location>
</feature>
<evidence type="ECO:0000256" key="2">
    <source>
        <dbReference type="ARBA" id="ARBA00007797"/>
    </source>
</evidence>
<keyword evidence="4" id="KW-0539">Nucleus</keyword>
<evidence type="ECO:0000259" key="7">
    <source>
        <dbReference type="Pfam" id="PF03914"/>
    </source>
</evidence>
<dbReference type="EMBL" id="KZ992488">
    <property type="protein sequence ID" value="RKP09789.1"/>
    <property type="molecule type" value="Genomic_DNA"/>
</dbReference>
<dbReference type="GO" id="GO:0003682">
    <property type="term" value="F:chromatin binding"/>
    <property type="evidence" value="ECO:0007669"/>
    <property type="project" value="TreeGrafter"/>
</dbReference>
<feature type="compositionally biased region" description="Polar residues" evidence="6">
    <location>
        <begin position="661"/>
        <end position="672"/>
    </location>
</feature>
<gene>
    <name evidence="9" type="ORF">THASP1DRAFT_28408</name>
</gene>
<dbReference type="PANTHER" id="PTHR14428:SF5">
    <property type="entry name" value="NUCLEOLAR COMPLEX PROTEIN 3 HOMOLOG"/>
    <property type="match status" value="1"/>
</dbReference>
<name>A0A4V1IX46_9FUNG</name>
<dbReference type="GO" id="GO:0005730">
    <property type="term" value="C:nucleolus"/>
    <property type="evidence" value="ECO:0007669"/>
    <property type="project" value="UniProtKB-SubCell"/>
</dbReference>
<feature type="compositionally biased region" description="Basic residues" evidence="6">
    <location>
        <begin position="469"/>
        <end position="490"/>
    </location>
</feature>
<protein>
    <recommendedName>
        <fullName evidence="5">Nucleolar complex-associated protein 3</fullName>
    </recommendedName>
</protein>
<dbReference type="PIRSF" id="PIRSF028977">
    <property type="entry name" value="Nucleolar_complex_p3"/>
    <property type="match status" value="1"/>
</dbReference>
<feature type="compositionally biased region" description="Acidic residues" evidence="6">
    <location>
        <begin position="199"/>
        <end position="208"/>
    </location>
</feature>
<dbReference type="Pfam" id="PF07540">
    <property type="entry name" value="NOC3p"/>
    <property type="match status" value="1"/>
</dbReference>
<dbReference type="GO" id="GO:0006270">
    <property type="term" value="P:DNA replication initiation"/>
    <property type="evidence" value="ECO:0007669"/>
    <property type="project" value="TreeGrafter"/>
</dbReference>
<dbReference type="OrthoDB" id="10263597at2759"/>
<feature type="domain" description="CCAAT-binding factor" evidence="7">
    <location>
        <begin position="618"/>
        <end position="790"/>
    </location>
</feature>
<evidence type="ECO:0000256" key="3">
    <source>
        <dbReference type="ARBA" id="ARBA00023054"/>
    </source>
</evidence>
<feature type="compositionally biased region" description="Basic and acidic residues" evidence="6">
    <location>
        <begin position="234"/>
        <end position="244"/>
    </location>
</feature>
<evidence type="ECO:0000313" key="10">
    <source>
        <dbReference type="Proteomes" id="UP000271241"/>
    </source>
</evidence>
<dbReference type="InterPro" id="IPR005612">
    <property type="entry name" value="CCAAT-binding_factor"/>
</dbReference>
<feature type="compositionally biased region" description="Basic and acidic residues" evidence="6">
    <location>
        <begin position="679"/>
        <end position="688"/>
    </location>
</feature>
<sequence>MAISAVKRANQKRGKKGGGAAAASNNKKTATASAAPAGRKGKPNAGGKRKQTDGQRNKKRAADDIVAVPATEAVDSGAELSEEDMAYFDNSGQQDYGFLTSMDTKALSRQEKGKKRKNLPRPANRPVGNSSDDEDLSDEEHVLSDGSISENDLAAYEAMPRRAEWSQRAEEATRAALPIKLPDGRVRPGALLDLPAGEDAMEEDESEAEDTRAKGKQGKGRKDAESDAMEVDDHETPVKSGTEELRKKKEKLALIAQSVLADPEGEVARLKTLREMMRDRDPKARKLVYLTQLAIYKDIAPGYRIRELTEQERTAKVSADIKKLRKYEETLVFNYRAYLDALLREIKGKDADTAPGSMNHVVTRCLCTLLETLPHFNFRADLIKAVSQRLGARRWSELSELAYSTVVSVFREDISGEISLDVVKQITHMVKARDYNVHPKVLATFFHLKLRDELRGPANSTDNQEQGKGKGKKPKVQKVHLSKKDRKRRRVEKEVEAEMREAEAEYSREEKERMFNETLKMVFVTYFRVLKQGDTSPLLPAVLEGLAKFAHLISVDYFEDLLALLKRLMQVYHPDYKPDEKTLAERKNKRRNAKLQGGEMETEEGEDEIQGDKVRMPLLCLITSAQILSGHGEAINYDLKEFYTLLYALLFPVAMKASASETAQEENTQATRGNKRKRTPSEQKTRAATDAELVMRGLDALLLQRKHVPVERVAAFLKRIATASLHLSPAMAVQSLDRIRSVIQRKAQLDTLLSDEDGRLGNGVHLPELDDPDLCNPLATSMWELALFKASALAHPYPDHYDPKVREHASALLRVRPSSDASSRAR</sequence>
<dbReference type="GO" id="GO:0042254">
    <property type="term" value="P:ribosome biogenesis"/>
    <property type="evidence" value="ECO:0007669"/>
    <property type="project" value="UniProtKB-KW"/>
</dbReference>
<dbReference type="Pfam" id="PF03914">
    <property type="entry name" value="CBF"/>
    <property type="match status" value="1"/>
</dbReference>
<evidence type="ECO:0000256" key="6">
    <source>
        <dbReference type="SAM" id="MobiDB-lite"/>
    </source>
</evidence>